<dbReference type="AlphaFoldDB" id="A0A533I568"/>
<evidence type="ECO:0000313" key="2">
    <source>
        <dbReference type="EMBL" id="TKW66243.1"/>
    </source>
</evidence>
<gene>
    <name evidence="2" type="ORF">DI616_12260</name>
</gene>
<feature type="compositionally biased region" description="Polar residues" evidence="1">
    <location>
        <begin position="106"/>
        <end position="115"/>
    </location>
</feature>
<dbReference type="EMBL" id="VAFL01000008">
    <property type="protein sequence ID" value="TKW66243.1"/>
    <property type="molecule type" value="Genomic_DNA"/>
</dbReference>
<reference evidence="2 3" key="1">
    <citation type="journal article" date="2017" name="Nat. Commun.">
        <title>In situ click chemistry generation of cyclooxygenase-2 inhibitors.</title>
        <authorList>
            <person name="Bhardwaj A."/>
            <person name="Kaur J."/>
            <person name="Wuest M."/>
            <person name="Wuest F."/>
        </authorList>
    </citation>
    <scope>NUCLEOTIDE SEQUENCE [LARGE SCALE GENOMIC DNA]</scope>
    <source>
        <strain evidence="2">S2_012_000_R3_94</strain>
    </source>
</reference>
<dbReference type="Proteomes" id="UP000315344">
    <property type="component" value="Unassembled WGS sequence"/>
</dbReference>
<organism evidence="2 3">
    <name type="scientific">Paracoccus denitrificans</name>
    <dbReference type="NCBI Taxonomy" id="266"/>
    <lineage>
        <taxon>Bacteria</taxon>
        <taxon>Pseudomonadati</taxon>
        <taxon>Pseudomonadota</taxon>
        <taxon>Alphaproteobacteria</taxon>
        <taxon>Rhodobacterales</taxon>
        <taxon>Paracoccaceae</taxon>
        <taxon>Paracoccus</taxon>
    </lineage>
</organism>
<protein>
    <submittedName>
        <fullName evidence="2">Uncharacterized protein</fullName>
    </submittedName>
</protein>
<sequence>MGLITADWLAAKIAKGIEDHGLPSTEVTAEQINWFENSFCMRLQIVVSPKEDGITDLDTLFSGAAGAGIYTAEDIAAERIALADGSAGTGDSVHSEPALQHRAQDATATVSTNKKSATKGMSDDPENNNQQTAPLQPANPKRFSGKPNGKGTLT</sequence>
<evidence type="ECO:0000256" key="1">
    <source>
        <dbReference type="SAM" id="MobiDB-lite"/>
    </source>
</evidence>
<comment type="caution">
    <text evidence="2">The sequence shown here is derived from an EMBL/GenBank/DDBJ whole genome shotgun (WGS) entry which is preliminary data.</text>
</comment>
<evidence type="ECO:0000313" key="3">
    <source>
        <dbReference type="Proteomes" id="UP000315344"/>
    </source>
</evidence>
<name>A0A533I568_PARDE</name>
<accession>A0A533I568</accession>
<feature type="region of interest" description="Disordered" evidence="1">
    <location>
        <begin position="85"/>
        <end position="154"/>
    </location>
</feature>
<proteinExistence type="predicted"/>